<accession>V4AK51</accession>
<proteinExistence type="predicted"/>
<feature type="region of interest" description="Disordered" evidence="1">
    <location>
        <begin position="100"/>
        <end position="141"/>
    </location>
</feature>
<reference evidence="2 3" key="1">
    <citation type="journal article" date="2013" name="Nature">
        <title>Insights into bilaterian evolution from three spiralian genomes.</title>
        <authorList>
            <person name="Simakov O."/>
            <person name="Marletaz F."/>
            <person name="Cho S.J."/>
            <person name="Edsinger-Gonzales E."/>
            <person name="Havlak P."/>
            <person name="Hellsten U."/>
            <person name="Kuo D.H."/>
            <person name="Larsson T."/>
            <person name="Lv J."/>
            <person name="Arendt D."/>
            <person name="Savage R."/>
            <person name="Osoegawa K."/>
            <person name="de Jong P."/>
            <person name="Grimwood J."/>
            <person name="Chapman J.A."/>
            <person name="Shapiro H."/>
            <person name="Aerts A."/>
            <person name="Otillar R.P."/>
            <person name="Terry A.Y."/>
            <person name="Boore J.L."/>
            <person name="Grigoriev I.V."/>
            <person name="Lindberg D.R."/>
            <person name="Seaver E.C."/>
            <person name="Weisblat D.A."/>
            <person name="Putnam N.H."/>
            <person name="Rokhsar D.S."/>
        </authorList>
    </citation>
    <scope>NUCLEOTIDE SEQUENCE [LARGE SCALE GENOMIC DNA]</scope>
</reference>
<evidence type="ECO:0000256" key="1">
    <source>
        <dbReference type="SAM" id="MobiDB-lite"/>
    </source>
</evidence>
<dbReference type="HOGENOM" id="CLU_1580287_0_0_1"/>
<dbReference type="EMBL" id="KB201305">
    <property type="protein sequence ID" value="ESO97472.1"/>
    <property type="molecule type" value="Genomic_DNA"/>
</dbReference>
<dbReference type="CTD" id="20238066"/>
<evidence type="ECO:0000313" key="3">
    <source>
        <dbReference type="Proteomes" id="UP000030746"/>
    </source>
</evidence>
<keyword evidence="3" id="KW-1185">Reference proteome</keyword>
<sequence>MAILFSHKYVWVTQKMINKINVVVVVDGYGVNLDGANLSHHGVHYAIHSNGNFVSSQQGRGIKRTNHELPPHLNTVHYLINGHMAQAGVENPVDLSNGRISMTGLSSDSDNQYERHSDDRQSSQQQQSQYRHSGVRVGIPDQSHGNIPLRTYIFYYSTVFNFAFFSCTF</sequence>
<dbReference type="AlphaFoldDB" id="V4AK51"/>
<dbReference type="KEGG" id="lgi:LOTGIDRAFT_159506"/>
<name>V4AK51_LOTGI</name>
<evidence type="ECO:0000313" key="2">
    <source>
        <dbReference type="EMBL" id="ESO97472.1"/>
    </source>
</evidence>
<dbReference type="Proteomes" id="UP000030746">
    <property type="component" value="Unassembled WGS sequence"/>
</dbReference>
<gene>
    <name evidence="2" type="ORF">LOTGIDRAFT_159506</name>
</gene>
<organism evidence="2 3">
    <name type="scientific">Lottia gigantea</name>
    <name type="common">Giant owl limpet</name>
    <dbReference type="NCBI Taxonomy" id="225164"/>
    <lineage>
        <taxon>Eukaryota</taxon>
        <taxon>Metazoa</taxon>
        <taxon>Spiralia</taxon>
        <taxon>Lophotrochozoa</taxon>
        <taxon>Mollusca</taxon>
        <taxon>Gastropoda</taxon>
        <taxon>Patellogastropoda</taxon>
        <taxon>Lottioidea</taxon>
        <taxon>Lottiidae</taxon>
        <taxon>Lottia</taxon>
    </lineage>
</organism>
<protein>
    <submittedName>
        <fullName evidence="2">Uncharacterized protein</fullName>
    </submittedName>
</protein>
<dbReference type="GeneID" id="20238066"/>
<dbReference type="RefSeq" id="XP_009052056.1">
    <property type="nucleotide sequence ID" value="XM_009053808.1"/>
</dbReference>
<feature type="compositionally biased region" description="Polar residues" evidence="1">
    <location>
        <begin position="100"/>
        <end position="110"/>
    </location>
</feature>
<feature type="compositionally biased region" description="Basic and acidic residues" evidence="1">
    <location>
        <begin position="112"/>
        <end position="121"/>
    </location>
</feature>